<dbReference type="AlphaFoldDB" id="A0A915N114"/>
<dbReference type="InterPro" id="IPR002293">
    <property type="entry name" value="AA/rel_permease1"/>
</dbReference>
<dbReference type="Gene3D" id="1.20.1740.10">
    <property type="entry name" value="Amino acid/polyamine transporter I"/>
    <property type="match status" value="1"/>
</dbReference>
<dbReference type="PANTHER" id="PTHR11785:SF528">
    <property type="entry name" value="AMINO ACID TRANSPORTER PROTEIN JHI-21"/>
    <property type="match status" value="1"/>
</dbReference>
<dbReference type="Pfam" id="PF13520">
    <property type="entry name" value="AA_permease_2"/>
    <property type="match status" value="1"/>
</dbReference>
<keyword evidence="6" id="KW-1185">Reference proteome</keyword>
<evidence type="ECO:0000256" key="4">
    <source>
        <dbReference type="ARBA" id="ARBA00023136"/>
    </source>
</evidence>
<proteinExistence type="predicted"/>
<dbReference type="WBParaSite" id="scaffold7251_cov280.g11829">
    <property type="protein sequence ID" value="scaffold7251_cov280.g11829"/>
    <property type="gene ID" value="scaffold7251_cov280.g11829"/>
</dbReference>
<dbReference type="InterPro" id="IPR050598">
    <property type="entry name" value="AminoAcid_Transporter"/>
</dbReference>
<keyword evidence="3 5" id="KW-1133">Transmembrane helix</keyword>
<dbReference type="GO" id="GO:0016020">
    <property type="term" value="C:membrane"/>
    <property type="evidence" value="ECO:0007669"/>
    <property type="project" value="UniProtKB-SubCell"/>
</dbReference>
<evidence type="ECO:0000256" key="2">
    <source>
        <dbReference type="ARBA" id="ARBA00022692"/>
    </source>
</evidence>
<feature type="transmembrane region" description="Helical" evidence="5">
    <location>
        <begin position="163"/>
        <end position="184"/>
    </location>
</feature>
<organism evidence="6 7">
    <name type="scientific">Meloidogyne javanica</name>
    <name type="common">Root-knot nematode worm</name>
    <dbReference type="NCBI Taxonomy" id="6303"/>
    <lineage>
        <taxon>Eukaryota</taxon>
        <taxon>Metazoa</taxon>
        <taxon>Ecdysozoa</taxon>
        <taxon>Nematoda</taxon>
        <taxon>Chromadorea</taxon>
        <taxon>Rhabditida</taxon>
        <taxon>Tylenchina</taxon>
        <taxon>Tylenchomorpha</taxon>
        <taxon>Tylenchoidea</taxon>
        <taxon>Meloidogynidae</taxon>
        <taxon>Meloidogyninae</taxon>
        <taxon>Meloidogyne</taxon>
        <taxon>Meloidogyne incognita group</taxon>
    </lineage>
</organism>
<dbReference type="Proteomes" id="UP000887561">
    <property type="component" value="Unplaced"/>
</dbReference>
<evidence type="ECO:0000256" key="3">
    <source>
        <dbReference type="ARBA" id="ARBA00022989"/>
    </source>
</evidence>
<dbReference type="GO" id="GO:0015179">
    <property type="term" value="F:L-amino acid transmembrane transporter activity"/>
    <property type="evidence" value="ECO:0007669"/>
    <property type="project" value="TreeGrafter"/>
</dbReference>
<evidence type="ECO:0000256" key="1">
    <source>
        <dbReference type="ARBA" id="ARBA00004141"/>
    </source>
</evidence>
<keyword evidence="4 5" id="KW-0472">Membrane</keyword>
<accession>A0A915N114</accession>
<reference evidence="7" key="1">
    <citation type="submission" date="2022-11" db="UniProtKB">
        <authorList>
            <consortium name="WormBaseParasite"/>
        </authorList>
    </citation>
    <scope>IDENTIFICATION</scope>
</reference>
<protein>
    <submittedName>
        <fullName evidence="7">Uncharacterized protein</fullName>
    </submittedName>
</protein>
<keyword evidence="2 5" id="KW-0812">Transmembrane</keyword>
<evidence type="ECO:0000313" key="7">
    <source>
        <dbReference type="WBParaSite" id="scaffold7251_cov280.g11829"/>
    </source>
</evidence>
<evidence type="ECO:0000313" key="6">
    <source>
        <dbReference type="Proteomes" id="UP000887561"/>
    </source>
</evidence>
<sequence length="186" mass="20371">MASDNKMGRWGAISYVMGNIVGAGIFIAPTAISNQVGSALDCLHVYGFWVRDRLSHAGTYLIRDKNFESIFIESETNLIYLALFSMQLAIASSASGEYIVQAFQVMPFAIIGGMSLVALLYTSINCAYFTLLTADEMKVSNAVAMTFIERIIGQSLANWTVPLLINLVLLGSINGTMFIASRWLNF</sequence>
<dbReference type="PANTHER" id="PTHR11785">
    <property type="entry name" value="AMINO ACID TRANSPORTER"/>
    <property type="match status" value="1"/>
</dbReference>
<comment type="subcellular location">
    <subcellularLocation>
        <location evidence="1">Membrane</location>
        <topology evidence="1">Multi-pass membrane protein</topology>
    </subcellularLocation>
</comment>
<name>A0A915N114_MELJA</name>
<feature type="transmembrane region" description="Helical" evidence="5">
    <location>
        <begin position="108"/>
        <end position="131"/>
    </location>
</feature>
<feature type="transmembrane region" description="Helical" evidence="5">
    <location>
        <begin position="78"/>
        <end position="96"/>
    </location>
</feature>
<evidence type="ECO:0000256" key="5">
    <source>
        <dbReference type="SAM" id="Phobius"/>
    </source>
</evidence>
<feature type="transmembrane region" description="Helical" evidence="5">
    <location>
        <begin position="12"/>
        <end position="32"/>
    </location>
</feature>